<accession>A0A6B2FVM9</accession>
<dbReference type="EMBL" id="JAADJO010000026">
    <property type="protein sequence ID" value="NDJ74555.1"/>
    <property type="molecule type" value="Genomic_DNA"/>
</dbReference>
<dbReference type="InterPro" id="IPR035451">
    <property type="entry name" value="Ada-like_dom_sf"/>
</dbReference>
<evidence type="ECO:0008006" key="4">
    <source>
        <dbReference type="Google" id="ProtNLM"/>
    </source>
</evidence>
<proteinExistence type="predicted"/>
<feature type="compositionally biased region" description="Acidic residues" evidence="1">
    <location>
        <begin position="165"/>
        <end position="188"/>
    </location>
</feature>
<protein>
    <recommendedName>
        <fullName evidence="4">DNA-entry nuclease</fullName>
    </recommendedName>
</protein>
<evidence type="ECO:0000256" key="1">
    <source>
        <dbReference type="SAM" id="MobiDB-lite"/>
    </source>
</evidence>
<sequence length="302" mass="33375">MKNNSKFGCITLFVILLLMLTRCSACSSSNSENASHEDGIYEVEITKTSSEDGDFILKGKTDAPDGSKILAQGNLDESENEAESIDYGEYAKVKNHKFSARVEAGYLTDSDVKEGQKLKVRIFAIKKYAVKFDDYKITKKVRRIITKQIDPVTLTVNKQIADYYTDNDDDSDETDDTDSDDSDSNSTDDSEKEKSEDENKEEDKDTSKSEDSNKSEKSQVSDDNNNENAESAGESTDTTNSASNETQAGKVYTGNSNKIVGNARTHKYHVPGQAGYTMNSGNAVYFNSEEEAQAAGYVRSKR</sequence>
<feature type="chain" id="PRO_5025689688" description="DNA-entry nuclease" evidence="2">
    <location>
        <begin position="28"/>
        <end position="302"/>
    </location>
</feature>
<keyword evidence="2" id="KW-0732">Signal</keyword>
<organism evidence="3">
    <name type="scientific">Lactobacillus paragasseri</name>
    <dbReference type="NCBI Taxonomy" id="2107999"/>
    <lineage>
        <taxon>Bacteria</taxon>
        <taxon>Bacillati</taxon>
        <taxon>Bacillota</taxon>
        <taxon>Bacilli</taxon>
        <taxon>Lactobacillales</taxon>
        <taxon>Lactobacillaceae</taxon>
        <taxon>Lactobacillus</taxon>
    </lineage>
</organism>
<name>A0A6B2FVM9_9LACO</name>
<feature type="compositionally biased region" description="Basic and acidic residues" evidence="1">
    <location>
        <begin position="189"/>
        <end position="220"/>
    </location>
</feature>
<dbReference type="Gene3D" id="3.40.10.10">
    <property type="entry name" value="DNA Methylphosphotriester Repair Domain"/>
    <property type="match status" value="1"/>
</dbReference>
<dbReference type="RefSeq" id="WP_162014259.1">
    <property type="nucleotide sequence ID" value="NZ_CAZZQF010000001.1"/>
</dbReference>
<gene>
    <name evidence="3" type="ORF">GWG61_08800</name>
</gene>
<evidence type="ECO:0000313" key="3">
    <source>
        <dbReference type="EMBL" id="NDJ74555.1"/>
    </source>
</evidence>
<reference evidence="3" key="1">
    <citation type="submission" date="2020-01" db="EMBL/GenBank/DDBJ databases">
        <title>Vaginal microbiome of pregnant Indian women: Insights into the genome of dominants Lactobacillus species.</title>
        <authorList>
            <person name="Das B."/>
            <person name="Mehta O."/>
            <person name="Ghosh T.S."/>
            <person name="Kothidar A."/>
            <person name="Gowtham M.R."/>
            <person name="Mitra R."/>
            <person name="Kshetrapal P."/>
            <person name="Wadhwa N."/>
            <person name="Thiruvengadam R."/>
            <person name="Nair G.B."/>
            <person name="Bhatnagar S."/>
            <person name="Das B."/>
        </authorList>
    </citation>
    <scope>NUCLEOTIDE SEQUENCE</scope>
    <source>
        <strain evidence="3">Indica</strain>
    </source>
</reference>
<feature type="signal peptide" evidence="2">
    <location>
        <begin position="1"/>
        <end position="27"/>
    </location>
</feature>
<feature type="compositionally biased region" description="Polar residues" evidence="1">
    <location>
        <begin position="233"/>
        <end position="258"/>
    </location>
</feature>
<dbReference type="AlphaFoldDB" id="A0A6B2FVM9"/>
<feature type="compositionally biased region" description="Low complexity" evidence="1">
    <location>
        <begin position="221"/>
        <end position="232"/>
    </location>
</feature>
<comment type="caution">
    <text evidence="3">The sequence shown here is derived from an EMBL/GenBank/DDBJ whole genome shotgun (WGS) entry which is preliminary data.</text>
</comment>
<feature type="region of interest" description="Disordered" evidence="1">
    <location>
        <begin position="164"/>
        <end position="258"/>
    </location>
</feature>
<dbReference type="SUPFAM" id="SSF57884">
    <property type="entry name" value="Ada DNA repair protein, N-terminal domain (N-Ada 10)"/>
    <property type="match status" value="1"/>
</dbReference>
<evidence type="ECO:0000256" key="2">
    <source>
        <dbReference type="SAM" id="SignalP"/>
    </source>
</evidence>